<feature type="compositionally biased region" description="Acidic residues" evidence="1">
    <location>
        <begin position="343"/>
        <end position="352"/>
    </location>
</feature>
<feature type="compositionally biased region" description="Acidic residues" evidence="1">
    <location>
        <begin position="883"/>
        <end position="897"/>
    </location>
</feature>
<protein>
    <recommendedName>
        <fullName evidence="4">Nucleolar protein Dnt1-like N-terminal domain-containing protein</fullName>
    </recommendedName>
</protein>
<feature type="compositionally biased region" description="Pro residues" evidence="1">
    <location>
        <begin position="749"/>
        <end position="762"/>
    </location>
</feature>
<feature type="region of interest" description="Disordered" evidence="1">
    <location>
        <begin position="236"/>
        <end position="968"/>
    </location>
</feature>
<feature type="compositionally biased region" description="Polar residues" evidence="1">
    <location>
        <begin position="380"/>
        <end position="398"/>
    </location>
</feature>
<feature type="compositionally biased region" description="Polar residues" evidence="1">
    <location>
        <begin position="640"/>
        <end position="655"/>
    </location>
</feature>
<feature type="compositionally biased region" description="Acidic residues" evidence="1">
    <location>
        <begin position="851"/>
        <end position="864"/>
    </location>
</feature>
<feature type="compositionally biased region" description="Basic and acidic residues" evidence="1">
    <location>
        <begin position="409"/>
        <end position="534"/>
    </location>
</feature>
<feature type="compositionally biased region" description="Polar residues" evidence="1">
    <location>
        <begin position="789"/>
        <end position="803"/>
    </location>
</feature>
<feature type="compositionally biased region" description="Polar residues" evidence="1">
    <location>
        <begin position="1095"/>
        <end position="1119"/>
    </location>
</feature>
<feature type="region of interest" description="Disordered" evidence="1">
    <location>
        <begin position="143"/>
        <end position="163"/>
    </location>
</feature>
<feature type="compositionally biased region" description="Acidic residues" evidence="1">
    <location>
        <begin position="1018"/>
        <end position="1036"/>
    </location>
</feature>
<dbReference type="STRING" id="87229.A0A4Z1K6J7"/>
<gene>
    <name evidence="2" type="ORF">BPOR_1031g00020</name>
</gene>
<feature type="compositionally biased region" description="Acidic residues" evidence="1">
    <location>
        <begin position="935"/>
        <end position="945"/>
    </location>
</feature>
<reference evidence="2 3" key="1">
    <citation type="submission" date="2017-12" db="EMBL/GenBank/DDBJ databases">
        <title>Comparative genomics of Botrytis spp.</title>
        <authorList>
            <person name="Valero-Jimenez C.A."/>
            <person name="Tapia P."/>
            <person name="Veloso J."/>
            <person name="Silva-Moreno E."/>
            <person name="Staats M."/>
            <person name="Valdes J.H."/>
            <person name="Van Kan J.A.L."/>
        </authorList>
    </citation>
    <scope>NUCLEOTIDE SEQUENCE [LARGE SCALE GENOMIC DNA]</scope>
    <source>
        <strain evidence="2 3">MUCL3349</strain>
    </source>
</reference>
<feature type="compositionally biased region" description="Acidic residues" evidence="1">
    <location>
        <begin position="1072"/>
        <end position="1086"/>
    </location>
</feature>
<feature type="compositionally biased region" description="Basic and acidic residues" evidence="1">
    <location>
        <begin position="865"/>
        <end position="882"/>
    </location>
</feature>
<feature type="region of interest" description="Disordered" evidence="1">
    <location>
        <begin position="1065"/>
        <end position="1151"/>
    </location>
</feature>
<feature type="compositionally biased region" description="Polar residues" evidence="1">
    <location>
        <begin position="550"/>
        <end position="563"/>
    </location>
</feature>
<organism evidence="2 3">
    <name type="scientific">Botrytis porri</name>
    <dbReference type="NCBI Taxonomy" id="87229"/>
    <lineage>
        <taxon>Eukaryota</taxon>
        <taxon>Fungi</taxon>
        <taxon>Dikarya</taxon>
        <taxon>Ascomycota</taxon>
        <taxon>Pezizomycotina</taxon>
        <taxon>Leotiomycetes</taxon>
        <taxon>Helotiales</taxon>
        <taxon>Sclerotiniaceae</taxon>
        <taxon>Botrytis</taxon>
    </lineage>
</organism>
<sequence>MNSLLDPPASPGFSLRVKVFTPDAAEENDRPIRCFRVITSPNITIREFCTEASRVHEINYGQPLAIKKCMDDELFDVTQNDLIGPLFTNMSTIRIIKAPNKPNVRNSLPPTSALRFNPISILGQKRDRSPINGAAESFWNPQKRQRTAIDPDKPIPSREVDSYTSGRLEGIPENPEATIPDSQQSAILGHEDEDNDFVPNVREDSPMISDIPPPSSPSLVKRRFVHQSHAITNYITKLSTKNTTAQPNSDPKEVVSPIKEPPPRKQGTPKDITGAKSASYHIQRATDRGRSVSTTATSPMANEPQLPPHPNSSSMKKTKTSGTILPAAKSSKSKSRSPRNEGDIYDDFGSDSEEIKVPQSKLKLKKSSSAGLTGLERLANSPSNQNRHPSKTFESVSTPHELPLTPKSRIRDEELRQKKKSEEAAKEARTAAAKAAEERRRGSEREAVAAKAERMRKEKSEELKAEEKQKQATRKQKEEAALLAQRLKDEKEKLRKQIEEDDRIEKQKAEEEATKKAEEESRKSEALEGSKRASETPQGSRKGTPVYKRSTPSVILPRQSSTPHYPRGKKSSLKTSRSSESVLSSSPGAPAPKDTSLEAQMPLPSKSPRRVSFDLDKANTPVKPQLKNTASVGTLKEKTTPTLASNQTSGPNQTPIPLPRTFKRPGPDRGATPVRQPSLKPSAMSQPPLIAGRASSVARSATPKPIPQPAPKDISTEKKPLERKTITPEPKKVTASTPGRPIPIKEKPMSPPKPATKIPLPPSSDSSSSEDSDFAEEVIIKQEPKRSISPPNRQIEESNNPNDQSDEDVGMGEDQSSPRDSRSPVVFHSNAPSGDERKSLNKHTQSSASSSEDESSNEEDSGDDASDKGNDPKVKTEIKETQDSSEDEGEDGSDDEDVKMPDAPTQRLSPDLPSHARRNMVSPFETTNQRKNSSSDEDNTQDEVDQQLTSDIFEAQGPSFSSPLKRPIIRPTIGFGASLSSLNSQKETMFKPRPLPNGQLAKSKLQLSSQLLNKDFSESEDDDESSSDDSSDDDDVPVPASSKIPSLTQSNGLVASAAIAAAVAKRIKDAGSDSDSDSDNSSDEAMEEARKSLMAQVNQYGMSASQNTLPQGSQISVNGGAQKDNGKGGAVLGRTNGNAKNSRSAGKEIVKKGKDRITNGYDFKSYGSFN</sequence>
<dbReference type="EMBL" id="PQXO01001025">
    <property type="protein sequence ID" value="TGO81751.1"/>
    <property type="molecule type" value="Genomic_DNA"/>
</dbReference>
<evidence type="ECO:0000313" key="3">
    <source>
        <dbReference type="Proteomes" id="UP000297280"/>
    </source>
</evidence>
<comment type="caution">
    <text evidence="2">The sequence shown here is derived from an EMBL/GenBank/DDBJ whole genome shotgun (WGS) entry which is preliminary data.</text>
</comment>
<feature type="compositionally biased region" description="Polar residues" evidence="1">
    <location>
        <begin position="291"/>
        <end position="300"/>
    </location>
</feature>
<feature type="compositionally biased region" description="Basic and acidic residues" evidence="1">
    <location>
        <begin position="147"/>
        <end position="161"/>
    </location>
</feature>
<feature type="region of interest" description="Disordered" evidence="1">
    <location>
        <begin position="984"/>
        <end position="1049"/>
    </location>
</feature>
<evidence type="ECO:0008006" key="4">
    <source>
        <dbReference type="Google" id="ProtNLM"/>
    </source>
</evidence>
<feature type="compositionally biased region" description="Basic and acidic residues" evidence="1">
    <location>
        <begin position="714"/>
        <end position="732"/>
    </location>
</feature>
<name>A0A4Z1K6J7_9HELO</name>
<evidence type="ECO:0000256" key="1">
    <source>
        <dbReference type="SAM" id="MobiDB-lite"/>
    </source>
</evidence>
<feature type="compositionally biased region" description="Polar residues" evidence="1">
    <location>
        <begin position="1135"/>
        <end position="1144"/>
    </location>
</feature>
<evidence type="ECO:0000313" key="2">
    <source>
        <dbReference type="EMBL" id="TGO81751.1"/>
    </source>
</evidence>
<dbReference type="AlphaFoldDB" id="A0A4Z1K6J7"/>
<proteinExistence type="predicted"/>
<feature type="compositionally biased region" description="Low complexity" evidence="1">
    <location>
        <begin position="573"/>
        <end position="586"/>
    </location>
</feature>
<feature type="compositionally biased region" description="Low complexity" evidence="1">
    <location>
        <begin position="312"/>
        <end position="330"/>
    </location>
</feature>
<accession>A0A4Z1K6J7</accession>
<dbReference type="Proteomes" id="UP000297280">
    <property type="component" value="Unassembled WGS sequence"/>
</dbReference>
<keyword evidence="3" id="KW-1185">Reference proteome</keyword>
<feature type="compositionally biased region" description="Polar residues" evidence="1">
    <location>
        <begin position="236"/>
        <end position="249"/>
    </location>
</feature>
<feature type="compositionally biased region" description="Low complexity" evidence="1">
    <location>
        <begin position="999"/>
        <end position="1014"/>
    </location>
</feature>